<dbReference type="Pfam" id="PF01388">
    <property type="entry name" value="ARID"/>
    <property type="match status" value="1"/>
</dbReference>
<dbReference type="SMART" id="SM01014">
    <property type="entry name" value="ARID"/>
    <property type="match status" value="1"/>
</dbReference>
<organism evidence="3 4">
    <name type="scientific">Dillenia turbinata</name>
    <dbReference type="NCBI Taxonomy" id="194707"/>
    <lineage>
        <taxon>Eukaryota</taxon>
        <taxon>Viridiplantae</taxon>
        <taxon>Streptophyta</taxon>
        <taxon>Embryophyta</taxon>
        <taxon>Tracheophyta</taxon>
        <taxon>Spermatophyta</taxon>
        <taxon>Magnoliopsida</taxon>
        <taxon>eudicotyledons</taxon>
        <taxon>Gunneridae</taxon>
        <taxon>Pentapetalae</taxon>
        <taxon>Dilleniales</taxon>
        <taxon>Dilleniaceae</taxon>
        <taxon>Dillenia</taxon>
    </lineage>
</organism>
<evidence type="ECO:0000259" key="2">
    <source>
        <dbReference type="PROSITE" id="PS51011"/>
    </source>
</evidence>
<accession>A0AAN8YYP9</accession>
<gene>
    <name evidence="3" type="ORF">RJ641_016003</name>
</gene>
<dbReference type="InterPro" id="IPR036431">
    <property type="entry name" value="ARID_dom_sf"/>
</dbReference>
<dbReference type="SUPFAM" id="SSF46774">
    <property type="entry name" value="ARID-like"/>
    <property type="match status" value="1"/>
</dbReference>
<sequence length="357" mass="40068">MAGWSVLDDGSDSDYIKTLHKIRKTGLGLTIESSLETCPESGNSEKLRCSFDIFLSAFLKYISSSTCFRPQPPMLGDGKSVDLFKLFLIVKQKGGYGAVCRNGLWGLVANESGLDSGFESALKLVYVKYLDSLDQWLERVFRDNSGAEDSLGDCLGGISMALGREFKDFLSDNLDQKKKDEKCPQVDLKKDGFRYLSALDLDCLDEVKGEVLDDKSEVKNGPGGEPELVISSYSYDEDDTYPDSEGEPETEAGSELALDRHDTLGNGDEDFTSRKRKHESNTALIGWLYEVARDPCDPAIGTMPERSKLKSHGDEELWKQVLLVRQRLFLKDIKSSAERSIWKVYFRYSILLFSLRF</sequence>
<dbReference type="SMART" id="SM00501">
    <property type="entry name" value="BRIGHT"/>
    <property type="match status" value="1"/>
</dbReference>
<reference evidence="3 4" key="1">
    <citation type="submission" date="2023-12" db="EMBL/GenBank/DDBJ databases">
        <title>A high-quality genome assembly for Dillenia turbinata (Dilleniales).</title>
        <authorList>
            <person name="Chanderbali A."/>
        </authorList>
    </citation>
    <scope>NUCLEOTIDE SEQUENCE [LARGE SCALE GENOMIC DNA]</scope>
    <source>
        <strain evidence="3">LSX21</strain>
        <tissue evidence="3">Leaf</tissue>
    </source>
</reference>
<keyword evidence="4" id="KW-1185">Reference proteome</keyword>
<dbReference type="InterPro" id="IPR001606">
    <property type="entry name" value="ARID_dom"/>
</dbReference>
<feature type="compositionally biased region" description="Acidic residues" evidence="1">
    <location>
        <begin position="235"/>
        <end position="252"/>
    </location>
</feature>
<dbReference type="PANTHER" id="PTHR46410">
    <property type="entry name" value="AT-RICH INTERACTIVE DOMAIN-CONTAINING PROTEIN 2"/>
    <property type="match status" value="1"/>
</dbReference>
<dbReference type="AlphaFoldDB" id="A0AAN8YYP9"/>
<protein>
    <submittedName>
        <fullName evidence="3">ARID DNA-binding domain</fullName>
    </submittedName>
</protein>
<dbReference type="Proteomes" id="UP001370490">
    <property type="component" value="Unassembled WGS sequence"/>
</dbReference>
<evidence type="ECO:0000256" key="1">
    <source>
        <dbReference type="SAM" id="MobiDB-lite"/>
    </source>
</evidence>
<keyword evidence="3" id="KW-0238">DNA-binding</keyword>
<feature type="region of interest" description="Disordered" evidence="1">
    <location>
        <begin position="235"/>
        <end position="277"/>
    </location>
</feature>
<dbReference type="CDD" id="cd16100">
    <property type="entry name" value="ARID"/>
    <property type="match status" value="1"/>
</dbReference>
<name>A0AAN8YYP9_9MAGN</name>
<evidence type="ECO:0000313" key="4">
    <source>
        <dbReference type="Proteomes" id="UP001370490"/>
    </source>
</evidence>
<dbReference type="EMBL" id="JBAMMX010000021">
    <property type="protein sequence ID" value="KAK6920099.1"/>
    <property type="molecule type" value="Genomic_DNA"/>
</dbReference>
<dbReference type="PROSITE" id="PS51011">
    <property type="entry name" value="ARID"/>
    <property type="match status" value="1"/>
</dbReference>
<dbReference type="Gene3D" id="1.10.150.60">
    <property type="entry name" value="ARID DNA-binding domain"/>
    <property type="match status" value="1"/>
</dbReference>
<comment type="caution">
    <text evidence="3">The sequence shown here is derived from an EMBL/GenBank/DDBJ whole genome shotgun (WGS) entry which is preliminary data.</text>
</comment>
<dbReference type="GO" id="GO:0003677">
    <property type="term" value="F:DNA binding"/>
    <property type="evidence" value="ECO:0007669"/>
    <property type="project" value="UniProtKB-KW"/>
</dbReference>
<evidence type="ECO:0000313" key="3">
    <source>
        <dbReference type="EMBL" id="KAK6920099.1"/>
    </source>
</evidence>
<dbReference type="PANTHER" id="PTHR46410:SF1">
    <property type="entry name" value="AT-RICH INTERACTIVE DOMAIN-CONTAINING PROTEIN 1"/>
    <property type="match status" value="1"/>
</dbReference>
<proteinExistence type="predicted"/>
<feature type="domain" description="ARID" evidence="2">
    <location>
        <begin position="45"/>
        <end position="138"/>
    </location>
</feature>